<evidence type="ECO:0000256" key="3">
    <source>
        <dbReference type="ARBA" id="ARBA00022448"/>
    </source>
</evidence>
<evidence type="ECO:0000256" key="6">
    <source>
        <dbReference type="ARBA" id="ARBA00022792"/>
    </source>
</evidence>
<evidence type="ECO:0000256" key="10">
    <source>
        <dbReference type="RuleBase" id="RU000488"/>
    </source>
</evidence>
<keyword evidence="7" id="KW-1133">Transmembrane helix</keyword>
<dbReference type="PANTHER" id="PTHR45939:SF2">
    <property type="entry name" value="CARRIER PROTEIN, PUTATIVE (AFU_ORTHOLOGUE AFUA_2G13870)-RELATED"/>
    <property type="match status" value="1"/>
</dbReference>
<dbReference type="PROSITE" id="PS50920">
    <property type="entry name" value="SOLCAR"/>
    <property type="match status" value="2"/>
</dbReference>
<comment type="caution">
    <text evidence="12">The sequence shown here is derived from an EMBL/GenBank/DDBJ whole genome shotgun (WGS) entry which is preliminary data.</text>
</comment>
<keyword evidence="5" id="KW-0677">Repeat</keyword>
<accession>A0ABR4F4P8</accession>
<evidence type="ECO:0000256" key="11">
    <source>
        <dbReference type="SAM" id="MobiDB-lite"/>
    </source>
</evidence>
<evidence type="ECO:0000256" key="5">
    <source>
        <dbReference type="ARBA" id="ARBA00022737"/>
    </source>
</evidence>
<evidence type="ECO:0008006" key="14">
    <source>
        <dbReference type="Google" id="ProtNLM"/>
    </source>
</evidence>
<feature type="region of interest" description="Disordered" evidence="11">
    <location>
        <begin position="253"/>
        <end position="277"/>
    </location>
</feature>
<gene>
    <name evidence="12" type="ORF">FJTKL_01906</name>
</gene>
<organism evidence="12 13">
    <name type="scientific">Diaporthe vaccinii</name>
    <dbReference type="NCBI Taxonomy" id="105482"/>
    <lineage>
        <taxon>Eukaryota</taxon>
        <taxon>Fungi</taxon>
        <taxon>Dikarya</taxon>
        <taxon>Ascomycota</taxon>
        <taxon>Pezizomycotina</taxon>
        <taxon>Sordariomycetes</taxon>
        <taxon>Sordariomycetidae</taxon>
        <taxon>Diaporthales</taxon>
        <taxon>Diaporthaceae</taxon>
        <taxon>Diaporthe</taxon>
        <taxon>Diaporthe eres species complex</taxon>
    </lineage>
</organism>
<comment type="subcellular location">
    <subcellularLocation>
        <location evidence="1">Membrane</location>
        <topology evidence="1">Multi-pass membrane protein</topology>
    </subcellularLocation>
</comment>
<feature type="repeat" description="Solcar" evidence="9">
    <location>
        <begin position="112"/>
        <end position="212"/>
    </location>
</feature>
<keyword evidence="3 10" id="KW-0813">Transport</keyword>
<keyword evidence="8 9" id="KW-0472">Membrane</keyword>
<keyword evidence="13" id="KW-1185">Reference proteome</keyword>
<keyword evidence="4 9" id="KW-0812">Transmembrane</keyword>
<dbReference type="InterPro" id="IPR018108">
    <property type="entry name" value="MCP_transmembrane"/>
</dbReference>
<evidence type="ECO:0000256" key="4">
    <source>
        <dbReference type="ARBA" id="ARBA00022692"/>
    </source>
</evidence>
<dbReference type="Proteomes" id="UP001600888">
    <property type="component" value="Unassembled WGS sequence"/>
</dbReference>
<evidence type="ECO:0000313" key="13">
    <source>
        <dbReference type="Proteomes" id="UP001600888"/>
    </source>
</evidence>
<keyword evidence="6" id="KW-0496">Mitochondrion</keyword>
<comment type="similarity">
    <text evidence="2 10">Belongs to the mitochondrial carrier (TC 2.A.29) family.</text>
</comment>
<dbReference type="Gene3D" id="1.50.40.10">
    <property type="entry name" value="Mitochondrial carrier domain"/>
    <property type="match status" value="1"/>
</dbReference>
<evidence type="ECO:0000256" key="8">
    <source>
        <dbReference type="ARBA" id="ARBA00023136"/>
    </source>
</evidence>
<dbReference type="EMBL" id="JBAWTH010000012">
    <property type="protein sequence ID" value="KAL2289670.1"/>
    <property type="molecule type" value="Genomic_DNA"/>
</dbReference>
<dbReference type="Pfam" id="PF00153">
    <property type="entry name" value="Mito_carr"/>
    <property type="match status" value="2"/>
</dbReference>
<feature type="repeat" description="Solcar" evidence="9">
    <location>
        <begin position="7"/>
        <end position="103"/>
    </location>
</feature>
<evidence type="ECO:0000313" key="12">
    <source>
        <dbReference type="EMBL" id="KAL2289670.1"/>
    </source>
</evidence>
<dbReference type="InterPro" id="IPR023395">
    <property type="entry name" value="MCP_dom_sf"/>
</dbReference>
<dbReference type="SUPFAM" id="SSF103506">
    <property type="entry name" value="Mitochondrial carrier"/>
    <property type="match status" value="1"/>
</dbReference>
<dbReference type="PANTHER" id="PTHR45939">
    <property type="entry name" value="PEROXISOMAL MEMBRANE PROTEIN PMP34-RELATED"/>
    <property type="match status" value="1"/>
</dbReference>
<evidence type="ECO:0000256" key="2">
    <source>
        <dbReference type="ARBA" id="ARBA00006375"/>
    </source>
</evidence>
<evidence type="ECO:0000256" key="1">
    <source>
        <dbReference type="ARBA" id="ARBA00004141"/>
    </source>
</evidence>
<sequence>MPADQFLPAIGHAISGATGTAISTTATYPLDLVNTRLKVQRQLRKDGTISPSEQYAGITDAVSRIYEREGGLKAFYAGLGSDIFKGVADSFLFFLFYNWFRTKRSQGNSRRLAAWEELAVGAAAGACARLFTTPIGNVVTRKQTASLMTDEGDSGATEGTSQAGRGLSFAEILHVIRAEKGVLGLWAGYSATLVLTLNPSITFYLQHALKKALVDRGREGESNGATFLVAALSKAVATAVTYPFQIAKARVQVSAPESPRPEEEEEERNKEASTEAGEEDMLVVEQNVGKVESKAHALAGRLHRLADDTIFGTVLHIGRTEGAPALYDGFSGELLKAFFNHGTTMLSKEIVHKLIVQLYFFVLARIRSSPTAQALLRRRSREDLKKLGDIQLAERFARIKDGTLVLGLLERTQRLIVTK</sequence>
<name>A0ABR4F4P8_9PEZI</name>
<protein>
    <recommendedName>
        <fullName evidence="14">Peroxisomal adenine nucleotide transporter 1</fullName>
    </recommendedName>
</protein>
<evidence type="ECO:0000256" key="7">
    <source>
        <dbReference type="ARBA" id="ARBA00022989"/>
    </source>
</evidence>
<proteinExistence type="inferred from homology"/>
<evidence type="ECO:0000256" key="9">
    <source>
        <dbReference type="PROSITE-ProRule" id="PRU00282"/>
    </source>
</evidence>
<reference evidence="12 13" key="1">
    <citation type="submission" date="2024-03" db="EMBL/GenBank/DDBJ databases">
        <title>A high-quality draft genome sequence of Diaporthe vaccinii, a causative agent of upright dieback and viscid rot disease in cranberry plants.</title>
        <authorList>
            <person name="Sarrasin M."/>
            <person name="Lang B.F."/>
            <person name="Burger G."/>
        </authorList>
    </citation>
    <scope>NUCLEOTIDE SEQUENCE [LARGE SCALE GENOMIC DNA]</scope>
    <source>
        <strain evidence="12 13">IS7</strain>
    </source>
</reference>
<keyword evidence="6" id="KW-0999">Mitochondrion inner membrane</keyword>
<dbReference type="InterPro" id="IPR052217">
    <property type="entry name" value="Mito/Peroxisomal_Carrier"/>
</dbReference>